<organism evidence="3 4">
    <name type="scientific">Thalassotalea euphylliae</name>
    <dbReference type="NCBI Taxonomy" id="1655234"/>
    <lineage>
        <taxon>Bacteria</taxon>
        <taxon>Pseudomonadati</taxon>
        <taxon>Pseudomonadota</taxon>
        <taxon>Gammaproteobacteria</taxon>
        <taxon>Alteromonadales</taxon>
        <taxon>Colwelliaceae</taxon>
        <taxon>Thalassotalea</taxon>
    </lineage>
</organism>
<protein>
    <recommendedName>
        <fullName evidence="5">IPTL-CTERM sorting domain-containing protein</fullName>
    </recommendedName>
</protein>
<dbReference type="OrthoDB" id="9977227at2"/>
<feature type="transmembrane region" description="Helical" evidence="1">
    <location>
        <begin position="211"/>
        <end position="230"/>
    </location>
</feature>
<keyword evidence="1" id="KW-0812">Transmembrane</keyword>
<evidence type="ECO:0000256" key="2">
    <source>
        <dbReference type="SAM" id="SignalP"/>
    </source>
</evidence>
<feature type="chain" id="PRO_5017829153" description="IPTL-CTERM sorting domain-containing protein" evidence="2">
    <location>
        <begin position="27"/>
        <end position="239"/>
    </location>
</feature>
<evidence type="ECO:0000256" key="1">
    <source>
        <dbReference type="SAM" id="Phobius"/>
    </source>
</evidence>
<keyword evidence="1" id="KW-0472">Membrane</keyword>
<accession>A0A3E0UHC8</accession>
<reference evidence="3 4" key="1">
    <citation type="submission" date="2018-08" db="EMBL/GenBank/DDBJ databases">
        <title>Thalassotalea euphylliae genome.</title>
        <authorList>
            <person name="Summers S."/>
            <person name="Rice S.A."/>
            <person name="Freckelton M.L."/>
            <person name="Nedved B.T."/>
            <person name="Hadfield M.G."/>
        </authorList>
    </citation>
    <scope>NUCLEOTIDE SEQUENCE [LARGE SCALE GENOMIC DNA]</scope>
    <source>
        <strain evidence="3 4">H2</strain>
    </source>
</reference>
<keyword evidence="2" id="KW-0732">Signal</keyword>
<sequence length="239" mass="25459">MVKLLSVRLSHLLLLFCLLFTASSNAALLFSQDPLTARSPVASGPISTAGFKLIDNFSLSSDVELTQIDFWTSESIDPLFQTRSNVFDIAIYQDNGNLLVGAPIWSTVVSVFNSEITKVLDPITQLFSHSLSLATPQSLASGNYYFQVAAASNNTIDGSPGPIGALPVGWQSANGVPGAPPALLLSGNQIIPQVPAANMAFSLTGNVVQTIPVPSTLWLMVMVLLSGLFYRGSTKQLHH</sequence>
<evidence type="ECO:0008006" key="5">
    <source>
        <dbReference type="Google" id="ProtNLM"/>
    </source>
</evidence>
<dbReference type="RefSeq" id="WP_116000671.1">
    <property type="nucleotide sequence ID" value="NZ_QUOV01000001.1"/>
</dbReference>
<name>A0A3E0UHC8_9GAMM</name>
<evidence type="ECO:0000313" key="4">
    <source>
        <dbReference type="Proteomes" id="UP000256999"/>
    </source>
</evidence>
<comment type="caution">
    <text evidence="3">The sequence shown here is derived from an EMBL/GenBank/DDBJ whole genome shotgun (WGS) entry which is preliminary data.</text>
</comment>
<dbReference type="Proteomes" id="UP000256999">
    <property type="component" value="Unassembled WGS sequence"/>
</dbReference>
<proteinExistence type="predicted"/>
<feature type="signal peptide" evidence="2">
    <location>
        <begin position="1"/>
        <end position="26"/>
    </location>
</feature>
<keyword evidence="1" id="KW-1133">Transmembrane helix</keyword>
<dbReference type="AlphaFoldDB" id="A0A3E0UHC8"/>
<gene>
    <name evidence="3" type="ORF">DXX92_12100</name>
</gene>
<dbReference type="EMBL" id="QUOV01000001">
    <property type="protein sequence ID" value="REL36004.1"/>
    <property type="molecule type" value="Genomic_DNA"/>
</dbReference>
<evidence type="ECO:0000313" key="3">
    <source>
        <dbReference type="EMBL" id="REL36004.1"/>
    </source>
</evidence>